<keyword evidence="1" id="KW-1185">Reference proteome</keyword>
<proteinExistence type="predicted"/>
<evidence type="ECO:0000313" key="1">
    <source>
        <dbReference type="Proteomes" id="UP000095287"/>
    </source>
</evidence>
<organism evidence="1 2">
    <name type="scientific">Steinernema glaseri</name>
    <dbReference type="NCBI Taxonomy" id="37863"/>
    <lineage>
        <taxon>Eukaryota</taxon>
        <taxon>Metazoa</taxon>
        <taxon>Ecdysozoa</taxon>
        <taxon>Nematoda</taxon>
        <taxon>Chromadorea</taxon>
        <taxon>Rhabditida</taxon>
        <taxon>Tylenchina</taxon>
        <taxon>Panagrolaimomorpha</taxon>
        <taxon>Strongyloidoidea</taxon>
        <taxon>Steinernematidae</taxon>
        <taxon>Steinernema</taxon>
    </lineage>
</organism>
<dbReference type="Proteomes" id="UP000095287">
    <property type="component" value="Unplaced"/>
</dbReference>
<evidence type="ECO:0000313" key="2">
    <source>
        <dbReference type="WBParaSite" id="L893_g10313.t1"/>
    </source>
</evidence>
<dbReference type="AlphaFoldDB" id="A0A1I7XWI0"/>
<sequence length="312" mass="35625">MDAVPLKFIDSVVELFDSTRTLTPVTLAVQQLLRTCSLSLFSPSTMDAVPLKFVDSVVEFFDSDGTLTPVSEKLAGSRSSLWKKVIDVHQQNRKVYNVFVRVTKDGTKFAVKLGGSKICYDLATIRKNRRFARISDITDDFDDEVGPSAEEWKGVKPLNRREAVKQLERVASQLEPSSWLYSYKIDEQKIILSSLLNVVTLGRIHLAYHGQTFFKHWKRNGSLNFHLCFTQAAVDPEARRALSNHQVVGDIEKMKSVAYLKHETERSFSVFYSFKSNEPEHPIYCCLNFYPCTCHMSHGCLFKENFPTLHNL</sequence>
<dbReference type="WBParaSite" id="L893_g10313.t1">
    <property type="protein sequence ID" value="L893_g10313.t1"/>
    <property type="gene ID" value="L893_g10313"/>
</dbReference>
<accession>A0A1I7XWI0</accession>
<name>A0A1I7XWI0_9BILA</name>
<reference evidence="2" key="1">
    <citation type="submission" date="2016-11" db="UniProtKB">
        <authorList>
            <consortium name="WormBaseParasite"/>
        </authorList>
    </citation>
    <scope>IDENTIFICATION</scope>
</reference>
<protein>
    <submittedName>
        <fullName evidence="2">F-box domain-containing protein</fullName>
    </submittedName>
</protein>